<dbReference type="PRINTS" id="PR00724">
    <property type="entry name" value="CRBOXYPTASEC"/>
</dbReference>
<evidence type="ECO:0000256" key="10">
    <source>
        <dbReference type="RuleBase" id="RU361156"/>
    </source>
</evidence>
<dbReference type="Gramene" id="KZN10963">
    <property type="protein sequence ID" value="KZN10963"/>
    <property type="gene ID" value="DCAR_003619"/>
</dbReference>
<comment type="similarity">
    <text evidence="2 10">Belongs to the peptidase S10 family.</text>
</comment>
<dbReference type="PROSITE" id="PS00131">
    <property type="entry name" value="CARBOXYPEPT_SER_SER"/>
    <property type="match status" value="1"/>
</dbReference>
<keyword evidence="9" id="KW-0325">Glycoprotein</keyword>
<dbReference type="GO" id="GO:0005773">
    <property type="term" value="C:vacuole"/>
    <property type="evidence" value="ECO:0007669"/>
    <property type="project" value="TreeGrafter"/>
</dbReference>
<dbReference type="PANTHER" id="PTHR11802:SF460">
    <property type="entry name" value="CARBOXYPEPTIDASE"/>
    <property type="match status" value="1"/>
</dbReference>
<evidence type="ECO:0000256" key="5">
    <source>
        <dbReference type="ARBA" id="ARBA00022670"/>
    </source>
</evidence>
<evidence type="ECO:0000256" key="4">
    <source>
        <dbReference type="ARBA" id="ARBA00022645"/>
    </source>
</evidence>
<dbReference type="EC" id="3.4.16.-" evidence="10"/>
<dbReference type="OrthoDB" id="443318at2759"/>
<evidence type="ECO:0000256" key="3">
    <source>
        <dbReference type="ARBA" id="ARBA00022525"/>
    </source>
</evidence>
<reference evidence="11" key="1">
    <citation type="journal article" date="2016" name="Nat. Genet.">
        <title>A high-quality carrot genome assembly provides new insights into carotenoid accumulation and asterid genome evolution.</title>
        <authorList>
            <person name="Iorizzo M."/>
            <person name="Ellison S."/>
            <person name="Senalik D."/>
            <person name="Zeng P."/>
            <person name="Satapoomin P."/>
            <person name="Huang J."/>
            <person name="Bowman M."/>
            <person name="Iovene M."/>
            <person name="Sanseverino W."/>
            <person name="Cavagnaro P."/>
            <person name="Yildiz M."/>
            <person name="Macko-Podgorni A."/>
            <person name="Moranska E."/>
            <person name="Grzebelus E."/>
            <person name="Grzebelus D."/>
            <person name="Ashrafi H."/>
            <person name="Zheng Z."/>
            <person name="Cheng S."/>
            <person name="Spooner D."/>
            <person name="Van Deynze A."/>
            <person name="Simon P."/>
        </authorList>
    </citation>
    <scope>NUCLEOTIDE SEQUENCE [LARGE SCALE GENOMIC DNA]</scope>
    <source>
        <tissue evidence="11">Leaf</tissue>
    </source>
</reference>
<dbReference type="GO" id="GO:0004185">
    <property type="term" value="F:serine-type carboxypeptidase activity"/>
    <property type="evidence" value="ECO:0007669"/>
    <property type="project" value="UniProtKB-UniRule"/>
</dbReference>
<dbReference type="SUPFAM" id="SSF53474">
    <property type="entry name" value="alpha/beta-Hydrolases"/>
    <property type="match status" value="1"/>
</dbReference>
<dbReference type="Gene3D" id="3.40.50.1820">
    <property type="entry name" value="alpha/beta hydrolase"/>
    <property type="match status" value="1"/>
</dbReference>
<comment type="caution">
    <text evidence="11">The sequence shown here is derived from an EMBL/GenBank/DDBJ whole genome shotgun (WGS) entry which is preliminary data.</text>
</comment>
<dbReference type="FunFam" id="3.40.50.1820:FF:000573">
    <property type="entry name" value="Carboxypeptidase"/>
    <property type="match status" value="1"/>
</dbReference>
<comment type="subcellular location">
    <subcellularLocation>
        <location evidence="1">Secreted</location>
    </subcellularLocation>
</comment>
<dbReference type="PANTHER" id="PTHR11802">
    <property type="entry name" value="SERINE PROTEASE FAMILY S10 SERINE CARBOXYPEPTIDASE"/>
    <property type="match status" value="1"/>
</dbReference>
<accession>A0A162B7E6</accession>
<protein>
    <recommendedName>
        <fullName evidence="10">Carboxypeptidase</fullName>
        <ecNumber evidence="10">3.4.16.-</ecNumber>
    </recommendedName>
</protein>
<feature type="chain" id="PRO_5007747791" description="Carboxypeptidase" evidence="10">
    <location>
        <begin position="31"/>
        <end position="492"/>
    </location>
</feature>
<organism evidence="11">
    <name type="scientific">Daucus carota subsp. sativus</name>
    <name type="common">Carrot</name>
    <dbReference type="NCBI Taxonomy" id="79200"/>
    <lineage>
        <taxon>Eukaryota</taxon>
        <taxon>Viridiplantae</taxon>
        <taxon>Streptophyta</taxon>
        <taxon>Embryophyta</taxon>
        <taxon>Tracheophyta</taxon>
        <taxon>Spermatophyta</taxon>
        <taxon>Magnoliopsida</taxon>
        <taxon>eudicotyledons</taxon>
        <taxon>Gunneridae</taxon>
        <taxon>Pentapetalae</taxon>
        <taxon>asterids</taxon>
        <taxon>campanulids</taxon>
        <taxon>Apiales</taxon>
        <taxon>Apiaceae</taxon>
        <taxon>Apioideae</taxon>
        <taxon>Scandiceae</taxon>
        <taxon>Daucinae</taxon>
        <taxon>Daucus</taxon>
        <taxon>Daucus sect. Daucus</taxon>
    </lineage>
</organism>
<dbReference type="PROSITE" id="PS00560">
    <property type="entry name" value="CARBOXYPEPT_SER_HIS"/>
    <property type="match status" value="1"/>
</dbReference>
<dbReference type="GO" id="GO:0006508">
    <property type="term" value="P:proteolysis"/>
    <property type="evidence" value="ECO:0007669"/>
    <property type="project" value="UniProtKB-KW"/>
</dbReference>
<dbReference type="InterPro" id="IPR018202">
    <property type="entry name" value="Ser_caboxypep_ser_AS"/>
</dbReference>
<feature type="signal peptide" evidence="10">
    <location>
        <begin position="1"/>
        <end position="30"/>
    </location>
</feature>
<dbReference type="EMBL" id="LNRQ01000001">
    <property type="protein sequence ID" value="KZN10963.1"/>
    <property type="molecule type" value="Genomic_DNA"/>
</dbReference>
<dbReference type="InterPro" id="IPR033124">
    <property type="entry name" value="Ser_caboxypep_his_AS"/>
</dbReference>
<dbReference type="Pfam" id="PF00450">
    <property type="entry name" value="Peptidase_S10"/>
    <property type="match status" value="1"/>
</dbReference>
<sequence length="492" mass="54682">MLTALLVGRMTNFTYLALLLLLCIVSSVHGYGRDGFDPLGKLIEEQKSSEKAFQSDNKVLQNEYSSVYIGPQDGLKEADKIVALPGQPEGGSLNQYSGYVTVDPTAGRALFYYFVESQDSSSKPLVLWLNGGPGCSSFGNGAMMELGPYRVNSDGKTLSENKYAWNNEANVLFLESPAGVGFSYSNRTSDYITGDKQTALDTYTFLANWLERFPEYKTRDFFIAGESYAGHYVPQFAQLVLHNNKNTSQTVINLKGIAIGNAYIDYRARFEGMYDFLWTHAFISDEVHDGITLNCNFTSDATISDTCQSFRSQAKIGRIFIYDVYAPLCTSPPSSSPSISAFDPCSDDYIDAYLNTPEVQKSLHANVTNLPYPWESCNFNINIDWTDKPLTVLPVIKELMASDIRVWIYSGDTDGIIPVTSSRYAIDRLETSVTTPWYPWYTQGEVGGYAVGYQNLTFVTIRGSGHFVPSYQPSRALTLFTSFLAGKLPPSH</sequence>
<evidence type="ECO:0000256" key="9">
    <source>
        <dbReference type="ARBA" id="ARBA00023180"/>
    </source>
</evidence>
<keyword evidence="5 10" id="KW-0645">Protease</keyword>
<proteinExistence type="inferred from homology"/>
<name>A0A162B7E6_DAUCS</name>
<keyword evidence="6 10" id="KW-0732">Signal</keyword>
<dbReference type="AlphaFoldDB" id="A0A162B7E6"/>
<evidence type="ECO:0000313" key="11">
    <source>
        <dbReference type="EMBL" id="KZN10963.1"/>
    </source>
</evidence>
<evidence type="ECO:0000256" key="2">
    <source>
        <dbReference type="ARBA" id="ARBA00009431"/>
    </source>
</evidence>
<dbReference type="InterPro" id="IPR001563">
    <property type="entry name" value="Peptidase_S10"/>
</dbReference>
<keyword evidence="8" id="KW-1015">Disulfide bond</keyword>
<evidence type="ECO:0000256" key="6">
    <source>
        <dbReference type="ARBA" id="ARBA00022729"/>
    </source>
</evidence>
<keyword evidence="7 10" id="KW-0378">Hydrolase</keyword>
<dbReference type="FunFam" id="3.40.50.11320:FF:000001">
    <property type="entry name" value="Carboxypeptidase"/>
    <property type="match status" value="1"/>
</dbReference>
<gene>
    <name evidence="11" type="ORF">DCAR_003619</name>
</gene>
<keyword evidence="4 10" id="KW-0121">Carboxypeptidase</keyword>
<dbReference type="GO" id="GO:0005576">
    <property type="term" value="C:extracellular region"/>
    <property type="evidence" value="ECO:0007669"/>
    <property type="project" value="UniProtKB-SubCell"/>
</dbReference>
<evidence type="ECO:0000256" key="8">
    <source>
        <dbReference type="ARBA" id="ARBA00023157"/>
    </source>
</evidence>
<dbReference type="Gene3D" id="3.40.50.11320">
    <property type="match status" value="1"/>
</dbReference>
<dbReference type="InterPro" id="IPR029058">
    <property type="entry name" value="AB_hydrolase_fold"/>
</dbReference>
<evidence type="ECO:0000256" key="1">
    <source>
        <dbReference type="ARBA" id="ARBA00004613"/>
    </source>
</evidence>
<dbReference type="Gene3D" id="6.10.250.940">
    <property type="match status" value="1"/>
</dbReference>
<keyword evidence="3" id="KW-0964">Secreted</keyword>
<evidence type="ECO:0000256" key="7">
    <source>
        <dbReference type="ARBA" id="ARBA00022801"/>
    </source>
</evidence>
<dbReference type="OMA" id="TGLKGMY"/>